<proteinExistence type="predicted"/>
<evidence type="ECO:0000313" key="4">
    <source>
        <dbReference type="Proteomes" id="UP000077881"/>
    </source>
</evidence>
<evidence type="ECO:0000313" key="2">
    <source>
        <dbReference type="EMBL" id="OAK72018.1"/>
    </source>
</evidence>
<dbReference type="AlphaFoldDB" id="A0A0Q9Y0X4"/>
<keyword evidence="4" id="KW-1185">Reference proteome</keyword>
<dbReference type="EMBL" id="LDJR01000043">
    <property type="protein sequence ID" value="OAK72018.1"/>
    <property type="molecule type" value="Genomic_DNA"/>
</dbReference>
<sequence length="195" mass="22441">MPKVIFVSGVAGTGKTTVSKYLHKYFPAVYLDKDTVGGKFSENFLKATGYDPQDRDSKYYKQYCRDLEYDVTMDLAMEHATLGLNSILIGPFTKEIETAEWLNQKLAEFGLSREDVTVKILFVTLKDTDLQKERIIERGAMDRDQWKIDNWDEYEQSLDLPIVAWGIPESDIMVFDNSGELTEEKIKDVVAFIER</sequence>
<dbReference type="Gene3D" id="3.40.50.300">
    <property type="entry name" value="P-loop containing nucleotide triphosphate hydrolases"/>
    <property type="match status" value="1"/>
</dbReference>
<organism evidence="1 3">
    <name type="scientific">Lederbergia galactosidilytica</name>
    <dbReference type="NCBI Taxonomy" id="217031"/>
    <lineage>
        <taxon>Bacteria</taxon>
        <taxon>Bacillati</taxon>
        <taxon>Bacillota</taxon>
        <taxon>Bacilli</taxon>
        <taxon>Bacillales</taxon>
        <taxon>Bacillaceae</taxon>
        <taxon>Lederbergia</taxon>
    </lineage>
</organism>
<dbReference type="PATRIC" id="fig|217031.4.peg.1988"/>
<gene>
    <name evidence="2" type="ORF">ABB05_09875</name>
    <name evidence="1" type="ORF">ACA29_05950</name>
</gene>
<dbReference type="OrthoDB" id="198115at2"/>
<reference evidence="1 3" key="2">
    <citation type="submission" date="2015-06" db="EMBL/GenBank/DDBJ databases">
        <title>Genome sequencing project of Bacillus galactosidilyticus PL133.</title>
        <authorList>
            <person name="Gaiero J."/>
            <person name="Nicol R."/>
            <person name="Habash M."/>
        </authorList>
    </citation>
    <scope>NUCLEOTIDE SEQUENCE [LARGE SCALE GENOMIC DNA]</scope>
    <source>
        <strain evidence="1 3">PL133</strain>
    </source>
</reference>
<reference evidence="2 4" key="1">
    <citation type="submission" date="2015-05" db="EMBL/GenBank/DDBJ databases">
        <title>Comparison of genome.</title>
        <authorList>
            <person name="Zheng Z."/>
            <person name="Sun M."/>
        </authorList>
    </citation>
    <scope>NUCLEOTIDE SEQUENCE [LARGE SCALE GENOMIC DNA]</scope>
    <source>
        <strain evidence="2 4">G25-74</strain>
    </source>
</reference>
<dbReference type="RefSeq" id="WP_057986541.1">
    <property type="nucleotide sequence ID" value="NZ_JAGGKH010000038.1"/>
</dbReference>
<dbReference type="Proteomes" id="UP000053881">
    <property type="component" value="Unassembled WGS sequence"/>
</dbReference>
<dbReference type="InterPro" id="IPR027417">
    <property type="entry name" value="P-loop_NTPase"/>
</dbReference>
<dbReference type="SUPFAM" id="SSF52540">
    <property type="entry name" value="P-loop containing nucleoside triphosphate hydrolases"/>
    <property type="match status" value="1"/>
</dbReference>
<dbReference type="EMBL" id="LGPB01000062">
    <property type="protein sequence ID" value="KRG14605.1"/>
    <property type="molecule type" value="Genomic_DNA"/>
</dbReference>
<accession>A0A0Q9Y0X4</accession>
<dbReference type="Proteomes" id="UP000077881">
    <property type="component" value="Unassembled WGS sequence"/>
</dbReference>
<protein>
    <submittedName>
        <fullName evidence="1">Uncharacterized protein</fullName>
    </submittedName>
</protein>
<dbReference type="STRING" id="217031.ABB05_09875"/>
<evidence type="ECO:0000313" key="1">
    <source>
        <dbReference type="EMBL" id="KRG14605.1"/>
    </source>
</evidence>
<name>A0A0Q9Y0X4_9BACI</name>
<dbReference type="Pfam" id="PF13671">
    <property type="entry name" value="AAA_33"/>
    <property type="match status" value="1"/>
</dbReference>
<evidence type="ECO:0000313" key="3">
    <source>
        <dbReference type="Proteomes" id="UP000053881"/>
    </source>
</evidence>
<comment type="caution">
    <text evidence="1">The sequence shown here is derived from an EMBL/GenBank/DDBJ whole genome shotgun (WGS) entry which is preliminary data.</text>
</comment>